<evidence type="ECO:0000313" key="10">
    <source>
        <dbReference type="Proteomes" id="UP000182800"/>
    </source>
</evidence>
<dbReference type="Proteomes" id="UP000182800">
    <property type="component" value="Unassembled WGS sequence"/>
</dbReference>
<dbReference type="AlphaFoldDB" id="A0A0P8AAK6"/>
<proteinExistence type="inferred from homology"/>
<dbReference type="PROSITE" id="PS51187">
    <property type="entry name" value="AUTOINDUCER_SYNTH_2"/>
    <property type="match status" value="1"/>
</dbReference>
<dbReference type="Gene3D" id="3.40.630.30">
    <property type="match status" value="1"/>
</dbReference>
<evidence type="ECO:0000313" key="8">
    <source>
        <dbReference type="EMBL" id="SCC78803.1"/>
    </source>
</evidence>
<evidence type="ECO:0000256" key="6">
    <source>
        <dbReference type="RuleBase" id="RU361135"/>
    </source>
</evidence>
<evidence type="ECO:0000256" key="4">
    <source>
        <dbReference type="ARBA" id="ARBA00022929"/>
    </source>
</evidence>
<keyword evidence="10" id="KW-1185">Reference proteome</keyword>
<dbReference type="GO" id="GO:0009372">
    <property type="term" value="P:quorum sensing"/>
    <property type="evidence" value="ECO:0007669"/>
    <property type="project" value="UniProtKB-UniRule"/>
</dbReference>
<dbReference type="PANTHER" id="PTHR39322:SF1">
    <property type="entry name" value="ISOVALERYL-HOMOSERINE LACTONE SYNTHASE"/>
    <property type="match status" value="1"/>
</dbReference>
<dbReference type="STRING" id="1653334.GA0071312_0501"/>
<evidence type="ECO:0000256" key="1">
    <source>
        <dbReference type="ARBA" id="ARBA00022654"/>
    </source>
</evidence>
<dbReference type="OrthoDB" id="6169313at2"/>
<dbReference type="EMBL" id="LJSX01000003">
    <property type="protein sequence ID" value="KPQ12169.1"/>
    <property type="molecule type" value="Genomic_DNA"/>
</dbReference>
<protein>
    <recommendedName>
        <fullName evidence="6">Acyl-homoserine-lactone synthase</fullName>
        <ecNumber evidence="6">2.3.1.184</ecNumber>
    </recommendedName>
    <alternativeName>
        <fullName evidence="6">Autoinducer synthesis protein</fullName>
    </alternativeName>
</protein>
<gene>
    <name evidence="7" type="primary">cerI</name>
    <name evidence="8" type="ORF">GA0071312_0501</name>
    <name evidence="7" type="ORF">HLUCCO17_03125</name>
</gene>
<dbReference type="GO" id="GO:0061579">
    <property type="term" value="F:N-acyl homoserine lactone synthase activity"/>
    <property type="evidence" value="ECO:0007669"/>
    <property type="project" value="UniProtKB-UniRule"/>
</dbReference>
<dbReference type="EMBL" id="FMBM01000001">
    <property type="protein sequence ID" value="SCC78803.1"/>
    <property type="molecule type" value="Genomic_DNA"/>
</dbReference>
<dbReference type="Pfam" id="PF00765">
    <property type="entry name" value="Autoind_synth"/>
    <property type="match status" value="1"/>
</dbReference>
<evidence type="ECO:0000256" key="3">
    <source>
        <dbReference type="ARBA" id="ARBA00022691"/>
    </source>
</evidence>
<comment type="caution">
    <text evidence="7">The sequence shown here is derived from an EMBL/GenBank/DDBJ whole genome shotgun (WGS) entry which is preliminary data.</text>
</comment>
<reference evidence="7 9" key="1">
    <citation type="submission" date="2015-09" db="EMBL/GenBank/DDBJ databases">
        <title>Identification and resolution of microdiversity through metagenomic sequencing of parallel consortia.</title>
        <authorList>
            <person name="Nelson W.C."/>
            <person name="Romine M.F."/>
            <person name="Lindemann S.R."/>
        </authorList>
    </citation>
    <scope>NUCLEOTIDE SEQUENCE [LARGE SCALE GENOMIC DNA]</scope>
    <source>
        <strain evidence="7">HL-109</strain>
    </source>
</reference>
<accession>A0A0P8AAK6</accession>
<dbReference type="GO" id="GO:0007165">
    <property type="term" value="P:signal transduction"/>
    <property type="evidence" value="ECO:0007669"/>
    <property type="project" value="TreeGrafter"/>
</dbReference>
<dbReference type="InterPro" id="IPR001690">
    <property type="entry name" value="Autoind_synthase"/>
</dbReference>
<dbReference type="PANTHER" id="PTHR39322">
    <property type="entry name" value="ACYL-HOMOSERINE-LACTONE SYNTHASE"/>
    <property type="match status" value="1"/>
</dbReference>
<evidence type="ECO:0000313" key="7">
    <source>
        <dbReference type="EMBL" id="KPQ12169.1"/>
    </source>
</evidence>
<dbReference type="RefSeq" id="WP_074443479.1">
    <property type="nucleotide sequence ID" value="NZ_FMBM01000001.1"/>
</dbReference>
<keyword evidence="1 5" id="KW-0673">Quorum sensing</keyword>
<evidence type="ECO:0000313" key="9">
    <source>
        <dbReference type="Proteomes" id="UP000050497"/>
    </source>
</evidence>
<comment type="catalytic activity">
    <reaction evidence="6">
        <text>a fatty acyl-[ACP] + S-adenosyl-L-methionine = an N-acyl-L-homoserine lactone + S-methyl-5'-thioadenosine + holo-[ACP] + H(+)</text>
        <dbReference type="Rhea" id="RHEA:10096"/>
        <dbReference type="Rhea" id="RHEA-COMP:9685"/>
        <dbReference type="Rhea" id="RHEA-COMP:14125"/>
        <dbReference type="ChEBI" id="CHEBI:15378"/>
        <dbReference type="ChEBI" id="CHEBI:17509"/>
        <dbReference type="ChEBI" id="CHEBI:55474"/>
        <dbReference type="ChEBI" id="CHEBI:59789"/>
        <dbReference type="ChEBI" id="CHEBI:64479"/>
        <dbReference type="ChEBI" id="CHEBI:138651"/>
        <dbReference type="EC" id="2.3.1.184"/>
    </reaction>
</comment>
<comment type="similarity">
    <text evidence="5 6">Belongs to the autoinducer synthase family.</text>
</comment>
<sequence>MITLINGHEADRHAGIVDAMFRGRAAIFRDKLGWDVHVDNGRESDPYDALNPLYVIALDDETGAVVGSIRLMPTTGPTLQRDIFAQAFDDDVDLVSATIWEATRFCVHPGNPRRLTPTRLDRATCEIAIAMCEIGLKAGLTQYIGIFEPHMQRIYRRIGWAPDVLARSTAFGTGPIAVGLWDVTEEALADIRGRAGIHEDIIIDGARERVRFLARAA</sequence>
<organism evidence="7 9">
    <name type="scientific">Saliniramus fredricksonii</name>
    <dbReference type="NCBI Taxonomy" id="1653334"/>
    <lineage>
        <taxon>Bacteria</taxon>
        <taxon>Pseudomonadati</taxon>
        <taxon>Pseudomonadota</taxon>
        <taxon>Alphaproteobacteria</taxon>
        <taxon>Hyphomicrobiales</taxon>
        <taxon>Salinarimonadaceae</taxon>
        <taxon>Saliniramus</taxon>
    </lineage>
</organism>
<dbReference type="EC" id="2.3.1.184" evidence="6"/>
<dbReference type="InterPro" id="IPR016181">
    <property type="entry name" value="Acyl_CoA_acyltransferase"/>
</dbReference>
<evidence type="ECO:0000256" key="5">
    <source>
        <dbReference type="PROSITE-ProRule" id="PRU00533"/>
    </source>
</evidence>
<name>A0A0P8AAK6_9HYPH</name>
<dbReference type="Proteomes" id="UP000050497">
    <property type="component" value="Unassembled WGS sequence"/>
</dbReference>
<keyword evidence="4 5" id="KW-0071">Autoinducer synthesis</keyword>
<keyword evidence="2 6" id="KW-0808">Transferase</keyword>
<keyword evidence="3 6" id="KW-0949">S-adenosyl-L-methionine</keyword>
<evidence type="ECO:0000256" key="2">
    <source>
        <dbReference type="ARBA" id="ARBA00022679"/>
    </source>
</evidence>
<dbReference type="PRINTS" id="PR01549">
    <property type="entry name" value="AUTOINDCRSYN"/>
</dbReference>
<dbReference type="SUPFAM" id="SSF55729">
    <property type="entry name" value="Acyl-CoA N-acyltransferases (Nat)"/>
    <property type="match status" value="1"/>
</dbReference>
<reference evidence="8 10" key="2">
    <citation type="submission" date="2016-08" db="EMBL/GenBank/DDBJ databases">
        <authorList>
            <person name="Varghese N."/>
            <person name="Submissions Spin"/>
        </authorList>
    </citation>
    <scope>NUCLEOTIDE SEQUENCE [LARGE SCALE GENOMIC DNA]</scope>
    <source>
        <strain evidence="8 10">HL-109</strain>
    </source>
</reference>